<dbReference type="GO" id="GO:0006749">
    <property type="term" value="P:glutathione metabolic process"/>
    <property type="evidence" value="ECO:0007669"/>
    <property type="project" value="TreeGrafter"/>
</dbReference>
<dbReference type="KEGG" id="swi:Swit_4144"/>
<evidence type="ECO:0000313" key="2">
    <source>
        <dbReference type="EMBL" id="ABQ70484.1"/>
    </source>
</evidence>
<dbReference type="EC" id="3.5.2.9" evidence="2"/>
<dbReference type="Proteomes" id="UP000001989">
    <property type="component" value="Chromosome"/>
</dbReference>
<evidence type="ECO:0000259" key="1">
    <source>
        <dbReference type="Pfam" id="PF02538"/>
    </source>
</evidence>
<keyword evidence="3" id="KW-1185">Reference proteome</keyword>
<dbReference type="PANTHER" id="PTHR11365:SF23">
    <property type="entry name" value="HYPOTHETICAL 5-OXOPROLINASE (EUROFUNG)-RELATED"/>
    <property type="match status" value="1"/>
</dbReference>
<name>A0A9J9HF37_RHIWR</name>
<dbReference type="AlphaFoldDB" id="A0A9J9HF37"/>
<feature type="domain" description="Hydantoinase B/oxoprolinase" evidence="1">
    <location>
        <begin position="6"/>
        <end position="525"/>
    </location>
</feature>
<protein>
    <submittedName>
        <fullName evidence="2">5-oxoprolinase (ATP-hydrolyzing)</fullName>
        <ecNumber evidence="2">3.5.2.9</ecNumber>
    </submittedName>
</protein>
<dbReference type="Pfam" id="PF02538">
    <property type="entry name" value="Hydantoinase_B"/>
    <property type="match status" value="1"/>
</dbReference>
<dbReference type="GO" id="GO:0005829">
    <property type="term" value="C:cytosol"/>
    <property type="evidence" value="ECO:0007669"/>
    <property type="project" value="TreeGrafter"/>
</dbReference>
<reference evidence="2 3" key="1">
    <citation type="journal article" date="2010" name="J. Bacteriol.">
        <title>Genome sequence of the dioxin-mineralizing bacterium Sphingomonas wittichii RW1.</title>
        <authorList>
            <person name="Miller T.R."/>
            <person name="Delcher A.L."/>
            <person name="Salzberg S.L."/>
            <person name="Saunders E."/>
            <person name="Detter J.C."/>
            <person name="Halden R.U."/>
        </authorList>
    </citation>
    <scope>NUCLEOTIDE SEQUENCE [LARGE SCALE GENOMIC DNA]</scope>
    <source>
        <strain evidence="3">DSM 6014 / CCUG 31198 / JCM 15750 / NBRC 105917 / EY 4224 / RW1</strain>
    </source>
</reference>
<proteinExistence type="predicted"/>
<sequence length="601" mass="64142">MENGIDPVTLEIVKNGLSSVADEMALVILRTAYSPTVRDGMDFSTAVFDREGRTIAQSVTMAAHLGSFPNVMKRVMSEQAATLRPGDLLIVNDPYIGGGMHLPDIYMIKPIFVGDLLVGFAGATTHHVDVGGIVPGSMALHATEIFQEGLRIPLVKLYEEGVPNAALFALVETNSRLPSLIVGDLRAQVAACKAGERGIVNLVDKHGAEGFGRYCEALHDYAERLTRSAIAAMPDGEYIFEDCIDGLGEHPEPITFKVKLTIAGDDLEVDWSGSNKQVQAGINGPIASTISVTYGSVRSAIGVSVPNCDGFSRALTIKTEPGTICDPLAPAACAQRGIIVYRMYDMLISAFAQIIPDRLPAQGEGGPSVVVWSGQADGRQWLLSDGILGSWGGRPEKDGVDGIANPLGNMSNQPIELIEARLPLKITEYGLVNDSGGAGRHRGGLAVRRSYELLAAEAQIGLRSDRRNHLAIGFQGGLPGSPSLNILADGDGQQLLAVCPLRLTNLSQGDRFTHITPGAAGLGDPLTREPELVLADVLDEKISAEFAANIYGVVLDEDRRTVDIERTEATRRKLALLSYEERGAAQAQIFATSNRLEAVFA</sequence>
<keyword evidence="2" id="KW-0378">Hydrolase</keyword>
<dbReference type="EMBL" id="CP000699">
    <property type="protein sequence ID" value="ABQ70484.1"/>
    <property type="molecule type" value="Genomic_DNA"/>
</dbReference>
<dbReference type="InterPro" id="IPR003692">
    <property type="entry name" value="Hydantoinase_B"/>
</dbReference>
<dbReference type="InterPro" id="IPR045079">
    <property type="entry name" value="Oxoprolinase-like"/>
</dbReference>
<organism evidence="2 3">
    <name type="scientific">Rhizorhabdus wittichii (strain DSM 6014 / CCUG 31198 / JCM 15750 / NBRC 105917 / EY 4224 / RW1)</name>
    <name type="common">Sphingomonas wittichii</name>
    <dbReference type="NCBI Taxonomy" id="392499"/>
    <lineage>
        <taxon>Bacteria</taxon>
        <taxon>Pseudomonadati</taxon>
        <taxon>Pseudomonadota</taxon>
        <taxon>Alphaproteobacteria</taxon>
        <taxon>Sphingomonadales</taxon>
        <taxon>Sphingomonadaceae</taxon>
        <taxon>Rhizorhabdus</taxon>
    </lineage>
</organism>
<evidence type="ECO:0000313" key="3">
    <source>
        <dbReference type="Proteomes" id="UP000001989"/>
    </source>
</evidence>
<gene>
    <name evidence="2" type="ordered locus">Swit_4144</name>
</gene>
<dbReference type="GO" id="GO:0017168">
    <property type="term" value="F:5-oxoprolinase (ATP-hydrolyzing) activity"/>
    <property type="evidence" value="ECO:0007669"/>
    <property type="project" value="UniProtKB-EC"/>
</dbReference>
<dbReference type="OrthoDB" id="9761586at2"/>
<accession>A0A9J9HF37</accession>
<dbReference type="PANTHER" id="PTHR11365">
    <property type="entry name" value="5-OXOPROLINASE RELATED"/>
    <property type="match status" value="1"/>
</dbReference>